<dbReference type="Proteomes" id="UP000199427">
    <property type="component" value="Unassembled WGS sequence"/>
</dbReference>
<keyword evidence="1" id="KW-0472">Membrane</keyword>
<dbReference type="STRING" id="571933.SAMN05216362_1594"/>
<gene>
    <name evidence="2" type="ORF">SAMN05216362_1594</name>
</gene>
<feature type="transmembrane region" description="Helical" evidence="1">
    <location>
        <begin position="167"/>
        <end position="185"/>
    </location>
</feature>
<dbReference type="EMBL" id="FOES01000059">
    <property type="protein sequence ID" value="SER20338.1"/>
    <property type="molecule type" value="Genomic_DNA"/>
</dbReference>
<proteinExistence type="predicted"/>
<feature type="transmembrane region" description="Helical" evidence="1">
    <location>
        <begin position="21"/>
        <end position="40"/>
    </location>
</feature>
<feature type="transmembrane region" description="Helical" evidence="1">
    <location>
        <begin position="134"/>
        <end position="155"/>
    </location>
</feature>
<keyword evidence="1" id="KW-0812">Transmembrane</keyword>
<accession>A0A1H9M9H9</accession>
<feature type="transmembrane region" description="Helical" evidence="1">
    <location>
        <begin position="60"/>
        <end position="83"/>
    </location>
</feature>
<sequence>MIKKILILSIGDIKNIQREPLLLFSLLGIFLLTTVVRYGLPVLEDILHHHTSFSLEPHFRIIVSLTLLMTPFMIGMLYGFIILDERDEGVLLYYTVTPIRKSGYLIARILAPIAVTFFASFGVILLQGLIEWEFITFILIALLLALQSPIITMMLASLASNKVEGLALIKVMNLMLIIPLIDYFIDHPMTNLTMIFPVYWPVKLFYENNGWFLLGGLIISLIWLILLNRLFRKRLE</sequence>
<feature type="transmembrane region" description="Helical" evidence="1">
    <location>
        <begin position="210"/>
        <end position="231"/>
    </location>
</feature>
<evidence type="ECO:0000313" key="3">
    <source>
        <dbReference type="Proteomes" id="UP000199427"/>
    </source>
</evidence>
<keyword evidence="1" id="KW-1133">Transmembrane helix</keyword>
<organism evidence="2 3">
    <name type="scientific">Piscibacillus halophilus</name>
    <dbReference type="NCBI Taxonomy" id="571933"/>
    <lineage>
        <taxon>Bacteria</taxon>
        <taxon>Bacillati</taxon>
        <taxon>Bacillota</taxon>
        <taxon>Bacilli</taxon>
        <taxon>Bacillales</taxon>
        <taxon>Bacillaceae</taxon>
        <taxon>Piscibacillus</taxon>
    </lineage>
</organism>
<feature type="transmembrane region" description="Helical" evidence="1">
    <location>
        <begin position="104"/>
        <end position="128"/>
    </location>
</feature>
<dbReference type="AlphaFoldDB" id="A0A1H9M9H9"/>
<reference evidence="2 3" key="1">
    <citation type="submission" date="2016-10" db="EMBL/GenBank/DDBJ databases">
        <authorList>
            <person name="de Groot N.N."/>
        </authorList>
    </citation>
    <scope>NUCLEOTIDE SEQUENCE [LARGE SCALE GENOMIC DNA]</scope>
    <source>
        <strain evidence="2 3">DSM 21633</strain>
    </source>
</reference>
<keyword evidence="3" id="KW-1185">Reference proteome</keyword>
<dbReference type="RefSeq" id="WP_246247382.1">
    <property type="nucleotide sequence ID" value="NZ_CAESCL010000025.1"/>
</dbReference>
<name>A0A1H9M9H9_9BACI</name>
<evidence type="ECO:0000256" key="1">
    <source>
        <dbReference type="SAM" id="Phobius"/>
    </source>
</evidence>
<evidence type="ECO:0000313" key="2">
    <source>
        <dbReference type="EMBL" id="SER20338.1"/>
    </source>
</evidence>
<protein>
    <submittedName>
        <fullName evidence="2">Fluoroquinolone transport system permease protein</fullName>
    </submittedName>
</protein>